<gene>
    <name evidence="5" type="ORF">GV68_20530</name>
</gene>
<dbReference type="EMBL" id="JOKJ01000048">
    <property type="protein sequence ID" value="KEQ02576.1"/>
    <property type="molecule type" value="Genomic_DNA"/>
</dbReference>
<dbReference type="InterPro" id="IPR050309">
    <property type="entry name" value="Type-B_Carboxylest/Lipase"/>
</dbReference>
<feature type="signal peptide" evidence="3">
    <location>
        <begin position="1"/>
        <end position="20"/>
    </location>
</feature>
<evidence type="ECO:0000313" key="5">
    <source>
        <dbReference type="EMBL" id="KEQ02576.1"/>
    </source>
</evidence>
<dbReference type="InterPro" id="IPR019819">
    <property type="entry name" value="Carboxylesterase_B_CS"/>
</dbReference>
<comment type="caution">
    <text evidence="5">The sequence shown here is derived from an EMBL/GenBank/DDBJ whole genome shotgun (WGS) entry which is preliminary data.</text>
</comment>
<evidence type="ECO:0000256" key="3">
    <source>
        <dbReference type="RuleBase" id="RU361235"/>
    </source>
</evidence>
<evidence type="ECO:0000313" key="6">
    <source>
        <dbReference type="Proteomes" id="UP000052167"/>
    </source>
</evidence>
<dbReference type="PANTHER" id="PTHR11559">
    <property type="entry name" value="CARBOXYLESTERASE"/>
    <property type="match status" value="1"/>
</dbReference>
<name>A0A922T9E0_9HYPH</name>
<feature type="domain" description="Carboxylesterase type B" evidence="4">
    <location>
        <begin position="24"/>
        <end position="482"/>
    </location>
</feature>
<dbReference type="Pfam" id="PF00135">
    <property type="entry name" value="COesterase"/>
    <property type="match status" value="1"/>
</dbReference>
<dbReference type="InterPro" id="IPR002018">
    <property type="entry name" value="CarbesteraseB"/>
</dbReference>
<dbReference type="InterPro" id="IPR019826">
    <property type="entry name" value="Carboxylesterase_B_AS"/>
</dbReference>
<dbReference type="InterPro" id="IPR029058">
    <property type="entry name" value="AB_hydrolase_fold"/>
</dbReference>
<evidence type="ECO:0000256" key="1">
    <source>
        <dbReference type="ARBA" id="ARBA00005964"/>
    </source>
</evidence>
<protein>
    <recommendedName>
        <fullName evidence="3">Carboxylic ester hydrolase</fullName>
        <ecNumber evidence="3">3.1.1.-</ecNumber>
    </recommendedName>
</protein>
<keyword evidence="2 3" id="KW-0378">Hydrolase</keyword>
<dbReference type="EC" id="3.1.1.-" evidence="3"/>
<dbReference type="GO" id="GO:0016787">
    <property type="term" value="F:hydrolase activity"/>
    <property type="evidence" value="ECO:0007669"/>
    <property type="project" value="UniProtKB-KW"/>
</dbReference>
<reference evidence="5 6" key="1">
    <citation type="submission" date="2014-06" db="EMBL/GenBank/DDBJ databases">
        <title>Rhizobium pelagicum/R2-400B4.</title>
        <authorList>
            <person name="Kimes N.E."/>
            <person name="Lopez-Perez M."/>
        </authorList>
    </citation>
    <scope>NUCLEOTIDE SEQUENCE [LARGE SCALE GENOMIC DNA]</scope>
    <source>
        <strain evidence="5 6">R2-400B4</strain>
    </source>
</reference>
<proteinExistence type="inferred from homology"/>
<feature type="chain" id="PRO_5038165044" description="Carboxylic ester hydrolase" evidence="3">
    <location>
        <begin position="21"/>
        <end position="515"/>
    </location>
</feature>
<dbReference type="Proteomes" id="UP000052167">
    <property type="component" value="Unassembled WGS sequence"/>
</dbReference>
<keyword evidence="3" id="KW-0732">Signal</keyword>
<dbReference type="PROSITE" id="PS00122">
    <property type="entry name" value="CARBOXYLESTERASE_B_1"/>
    <property type="match status" value="1"/>
</dbReference>
<dbReference type="Gene3D" id="3.40.50.1820">
    <property type="entry name" value="alpha/beta hydrolase"/>
    <property type="match status" value="1"/>
</dbReference>
<dbReference type="SUPFAM" id="SSF53474">
    <property type="entry name" value="alpha/beta-Hydrolases"/>
    <property type="match status" value="1"/>
</dbReference>
<organism evidence="5 6">
    <name type="scientific">Pseudorhizobium pelagicum</name>
    <dbReference type="NCBI Taxonomy" id="1509405"/>
    <lineage>
        <taxon>Bacteria</taxon>
        <taxon>Pseudomonadati</taxon>
        <taxon>Pseudomonadota</taxon>
        <taxon>Alphaproteobacteria</taxon>
        <taxon>Hyphomicrobiales</taxon>
        <taxon>Rhizobiaceae</taxon>
        <taxon>Rhizobium/Agrobacterium group</taxon>
        <taxon>Pseudorhizobium</taxon>
    </lineage>
</organism>
<sequence>MLAGALPLAVTLGLANGAVAQTATAPVGQIVGATDGDLLLYQGIPYAEPPIGKLRWAAPEPAGAFQQPFQANSAGNECVQKAIFWRPGKTASWTEDCLTLNVYAPASGGSNLPVFVGFHGGGSVNGAKTDWDPRELAAAGSVVVTINYRLGALGFLALPELNEESKDGQSSGNYGDLDKLEALRWVKKNISAFGGNPDRVTIAGQSAGARGVCYAVASPEAKGLFQAAVIESGRDCPSVSNAEAIKSGEKFVEAIGCTDDADRLACLRSKTPAEILDAQTKSKMTLATVYGGAAQPKPAMEAFRSGDFNRVPLIVGNTRDETRVFIYEANDLVDQPVDQAQWENEVKTRMGVKAEEAFVIYGEDAKKAPGLALGNLDAEQKYICPTSLAIEVLSKWTQVHAYEFADVTAPVRSYASVPSSFDLGVPHSAELPYIWGEDTVPDGLTPDQQKLAQTMRAFWLSLASPEGLKGPVEWPPYSGDAPNRIVFHEGGKTDIISDLDYRKNRHCELFSTAGK</sequence>
<accession>A0A922T9E0</accession>
<evidence type="ECO:0000259" key="4">
    <source>
        <dbReference type="Pfam" id="PF00135"/>
    </source>
</evidence>
<keyword evidence="6" id="KW-1185">Reference proteome</keyword>
<evidence type="ECO:0000256" key="2">
    <source>
        <dbReference type="ARBA" id="ARBA00022801"/>
    </source>
</evidence>
<dbReference type="AlphaFoldDB" id="A0A922T9E0"/>
<comment type="similarity">
    <text evidence="1 3">Belongs to the type-B carboxylesterase/lipase family.</text>
</comment>
<dbReference type="PROSITE" id="PS00941">
    <property type="entry name" value="CARBOXYLESTERASE_B_2"/>
    <property type="match status" value="1"/>
</dbReference>